<dbReference type="AlphaFoldDB" id="A0A7C5LZY1"/>
<proteinExistence type="predicted"/>
<dbReference type="Proteomes" id="UP000885830">
    <property type="component" value="Unassembled WGS sequence"/>
</dbReference>
<gene>
    <name evidence="1" type="ORF">ENJ42_04155</name>
</gene>
<organism evidence="1">
    <name type="scientific">Hellea balneolensis</name>
    <dbReference type="NCBI Taxonomy" id="287478"/>
    <lineage>
        <taxon>Bacteria</taxon>
        <taxon>Pseudomonadati</taxon>
        <taxon>Pseudomonadota</taxon>
        <taxon>Alphaproteobacteria</taxon>
        <taxon>Maricaulales</taxon>
        <taxon>Robiginitomaculaceae</taxon>
        <taxon>Hellea</taxon>
    </lineage>
</organism>
<reference evidence="1" key="1">
    <citation type="journal article" date="2020" name="mSystems">
        <title>Genome- and Community-Level Interaction Insights into Carbon Utilization and Element Cycling Functions of Hydrothermarchaeota in Hydrothermal Sediment.</title>
        <authorList>
            <person name="Zhou Z."/>
            <person name="Liu Y."/>
            <person name="Xu W."/>
            <person name="Pan J."/>
            <person name="Luo Z.H."/>
            <person name="Li M."/>
        </authorList>
    </citation>
    <scope>NUCLEOTIDE SEQUENCE [LARGE SCALE GENOMIC DNA]</scope>
    <source>
        <strain evidence="1">HyVt-485</strain>
    </source>
</reference>
<protein>
    <recommendedName>
        <fullName evidence="2">DUF945 family protein</fullName>
    </recommendedName>
</protein>
<comment type="caution">
    <text evidence="1">The sequence shown here is derived from an EMBL/GenBank/DDBJ whole genome shotgun (WGS) entry which is preliminary data.</text>
</comment>
<accession>A0A7C5LZY1</accession>
<sequence length="524" mass="56569">MVYTHSVSKLALGAVLSASLLFGGCKDKDANNPKKASNAIVKVETRKVNEAEAQKALQALSLAESGSGNFQWADKSGSAGNYVYTDVTLKGEKGKPLHVGKMEIKGVHMQDEKAVFDKAAFYDMNIEDDDAVVKIDKLTLIKPSPTLANELARAFSGDENAFENVEGDISFGGFELAGLDVKADDGNMKLKNLEFGEAKDKTGVFTLSSLEFDGQGKGDNVKFSLDSVQVHGANIQKYKGLFSAAMKESKEGKVSEDAMKQFMSGMNPYDPDFKDFSIRGLHIAGDGMQIKLDSYEGKADRKGDKIYMSTKMSPLTIAPSKDTKNKDIQKMAEALETLGYESLDFTMGGTSVIDAANDNMKSDDTYLELKDGFRLSYNYDLDGYKAFVQKMMAASTNGEKANPMAAMGAMNTLRVNRVKLSLRDDSIIDRAFKFAAKEQGSSVDQLKQQAKMGLAFAGMMAKDEAQQKLATELAGAVTKLIDDGGTLVIDMNPKEPVDMGALMAGGMGGGNFDVSKLGITITHE</sequence>
<evidence type="ECO:0000313" key="1">
    <source>
        <dbReference type="EMBL" id="HHL42788.1"/>
    </source>
</evidence>
<dbReference type="EMBL" id="DRMJ01000205">
    <property type="protein sequence ID" value="HHL42788.1"/>
    <property type="molecule type" value="Genomic_DNA"/>
</dbReference>
<evidence type="ECO:0008006" key="2">
    <source>
        <dbReference type="Google" id="ProtNLM"/>
    </source>
</evidence>
<name>A0A7C5LZY1_9PROT</name>